<reference evidence="2 3" key="1">
    <citation type="submission" date="2024-11" db="EMBL/GenBank/DDBJ databases">
        <title>A near-complete genome assembly of Cinchona calisaya.</title>
        <authorList>
            <person name="Lian D.C."/>
            <person name="Zhao X.W."/>
            <person name="Wei L."/>
        </authorList>
    </citation>
    <scope>NUCLEOTIDE SEQUENCE [LARGE SCALE GENOMIC DNA]</scope>
    <source>
        <tissue evidence="2">Nenye</tissue>
    </source>
</reference>
<protein>
    <recommendedName>
        <fullName evidence="1">DUF4218 domain-containing protein</fullName>
    </recommendedName>
</protein>
<evidence type="ECO:0000313" key="2">
    <source>
        <dbReference type="EMBL" id="KAL3497593.1"/>
    </source>
</evidence>
<feature type="domain" description="DUF4218" evidence="1">
    <location>
        <begin position="126"/>
        <end position="189"/>
    </location>
</feature>
<accession>A0ABD2XS67</accession>
<sequence length="189" mass="22036">MFTLLNVAGISKDHINSRRDLGQMGIRISLHPNVVNEKTVIMPSCFTLNKDEKYLFLKVLKDVKVPNGYASNISRCVNLHDRSILGLKSHDTHVIMQQLFPLAIRRILPKNVVKPLIELCNFFRQLYSKVNRVTDLEYMQDQISITLCHLEKIFPPSFFDIMEYLPIYLVEEAILAGPVQFRWMYRIAR</sequence>
<evidence type="ECO:0000313" key="3">
    <source>
        <dbReference type="Proteomes" id="UP001630127"/>
    </source>
</evidence>
<dbReference type="Proteomes" id="UP001630127">
    <property type="component" value="Unassembled WGS sequence"/>
</dbReference>
<dbReference type="PANTHER" id="PTHR48258">
    <property type="entry name" value="DUF4218 DOMAIN-CONTAINING PROTEIN-RELATED"/>
    <property type="match status" value="1"/>
</dbReference>
<evidence type="ECO:0000259" key="1">
    <source>
        <dbReference type="Pfam" id="PF13960"/>
    </source>
</evidence>
<dbReference type="AlphaFoldDB" id="A0ABD2XS67"/>
<gene>
    <name evidence="2" type="ORF">ACH5RR_040325</name>
</gene>
<keyword evidence="3" id="KW-1185">Reference proteome</keyword>
<dbReference type="Pfam" id="PF13960">
    <property type="entry name" value="DUF4218"/>
    <property type="match status" value="1"/>
</dbReference>
<proteinExistence type="predicted"/>
<dbReference type="InterPro" id="IPR025452">
    <property type="entry name" value="DUF4218"/>
</dbReference>
<name>A0ABD2XS67_9GENT</name>
<dbReference type="PANTHER" id="PTHR48258:SF3">
    <property type="entry name" value="FK506-BINDING PROTEIN 4-LIKE ISOFORM X1"/>
    <property type="match status" value="1"/>
</dbReference>
<comment type="caution">
    <text evidence="2">The sequence shown here is derived from an EMBL/GenBank/DDBJ whole genome shotgun (WGS) entry which is preliminary data.</text>
</comment>
<organism evidence="2 3">
    <name type="scientific">Cinchona calisaya</name>
    <dbReference type="NCBI Taxonomy" id="153742"/>
    <lineage>
        <taxon>Eukaryota</taxon>
        <taxon>Viridiplantae</taxon>
        <taxon>Streptophyta</taxon>
        <taxon>Embryophyta</taxon>
        <taxon>Tracheophyta</taxon>
        <taxon>Spermatophyta</taxon>
        <taxon>Magnoliopsida</taxon>
        <taxon>eudicotyledons</taxon>
        <taxon>Gunneridae</taxon>
        <taxon>Pentapetalae</taxon>
        <taxon>asterids</taxon>
        <taxon>lamiids</taxon>
        <taxon>Gentianales</taxon>
        <taxon>Rubiaceae</taxon>
        <taxon>Cinchonoideae</taxon>
        <taxon>Cinchoneae</taxon>
        <taxon>Cinchona</taxon>
    </lineage>
</organism>
<dbReference type="EMBL" id="JBJUIK010000017">
    <property type="protein sequence ID" value="KAL3497593.1"/>
    <property type="molecule type" value="Genomic_DNA"/>
</dbReference>